<dbReference type="NCBIfam" id="TIGR02883">
    <property type="entry name" value="spore_cwlD"/>
    <property type="match status" value="1"/>
</dbReference>
<dbReference type="PANTHER" id="PTHR30404:SF0">
    <property type="entry name" value="N-ACETYLMURAMOYL-L-ALANINE AMIDASE AMIC"/>
    <property type="match status" value="1"/>
</dbReference>
<protein>
    <submittedName>
        <fullName evidence="3">N-acetylmuramoyl-L-alanine amidase CwlD</fullName>
        <ecNumber evidence="3">3.5.1.28</ecNumber>
    </submittedName>
</protein>
<evidence type="ECO:0000256" key="1">
    <source>
        <dbReference type="ARBA" id="ARBA00022801"/>
    </source>
</evidence>
<dbReference type="GO" id="GO:0030288">
    <property type="term" value="C:outer membrane-bounded periplasmic space"/>
    <property type="evidence" value="ECO:0007669"/>
    <property type="project" value="TreeGrafter"/>
</dbReference>
<dbReference type="AlphaFoldDB" id="A0A8I1ADA7"/>
<reference evidence="3 4" key="1">
    <citation type="submission" date="2020-12" db="EMBL/GenBank/DDBJ databases">
        <title>WGS of Thermoactinomyces spp.</title>
        <authorList>
            <person name="Cheng K."/>
        </authorList>
    </citation>
    <scope>NUCLEOTIDE SEQUENCE [LARGE SCALE GENOMIC DNA]</scope>
    <source>
        <strain evidence="4">CICC 10671\DSM 43846</strain>
    </source>
</reference>
<feature type="domain" description="MurNAc-LAA" evidence="2">
    <location>
        <begin position="118"/>
        <end position="229"/>
    </location>
</feature>
<dbReference type="RefSeq" id="WP_181732437.1">
    <property type="nucleotide sequence ID" value="NZ_JACEIR010000007.1"/>
</dbReference>
<dbReference type="GO" id="GO:0009253">
    <property type="term" value="P:peptidoglycan catabolic process"/>
    <property type="evidence" value="ECO:0007669"/>
    <property type="project" value="InterPro"/>
</dbReference>
<accession>A0A8I1ADA7</accession>
<dbReference type="Gene3D" id="3.40.630.40">
    <property type="entry name" value="Zn-dependent exopeptidases"/>
    <property type="match status" value="1"/>
</dbReference>
<dbReference type="GO" id="GO:0008745">
    <property type="term" value="F:N-acetylmuramoyl-L-alanine amidase activity"/>
    <property type="evidence" value="ECO:0007669"/>
    <property type="project" value="UniProtKB-EC"/>
</dbReference>
<dbReference type="Pfam" id="PF01520">
    <property type="entry name" value="Amidase_3"/>
    <property type="match status" value="1"/>
</dbReference>
<dbReference type="Proteomes" id="UP000633619">
    <property type="component" value="Unassembled WGS sequence"/>
</dbReference>
<dbReference type="PANTHER" id="PTHR30404">
    <property type="entry name" value="N-ACETYLMURAMOYL-L-ALANINE AMIDASE"/>
    <property type="match status" value="1"/>
</dbReference>
<evidence type="ECO:0000313" key="4">
    <source>
        <dbReference type="Proteomes" id="UP000633619"/>
    </source>
</evidence>
<dbReference type="InterPro" id="IPR050695">
    <property type="entry name" value="N-acetylmuramoyl_amidase_3"/>
</dbReference>
<comment type="caution">
    <text evidence="3">The sequence shown here is derived from an EMBL/GenBank/DDBJ whole genome shotgun (WGS) entry which is preliminary data.</text>
</comment>
<dbReference type="InterPro" id="IPR002508">
    <property type="entry name" value="MurNAc-LAA_cat"/>
</dbReference>
<dbReference type="EMBL" id="JAECVW010000005">
    <property type="protein sequence ID" value="MBH8595702.1"/>
    <property type="molecule type" value="Genomic_DNA"/>
</dbReference>
<name>A0A8I1ADA7_THEIN</name>
<gene>
    <name evidence="3" type="primary">cwlD</name>
    <name evidence="3" type="ORF">I8U20_10200</name>
</gene>
<evidence type="ECO:0000259" key="2">
    <source>
        <dbReference type="SMART" id="SM00646"/>
    </source>
</evidence>
<proteinExistence type="predicted"/>
<dbReference type="SUPFAM" id="SSF53187">
    <property type="entry name" value="Zn-dependent exopeptidases"/>
    <property type="match status" value="1"/>
</dbReference>
<dbReference type="EC" id="3.5.1.28" evidence="3"/>
<dbReference type="SMART" id="SM00646">
    <property type="entry name" value="Ami_3"/>
    <property type="match status" value="1"/>
</dbReference>
<sequence>MGKWLKEHRMWAGIILLLLLLPALFFMSKNLIVSTWSMPLNGKVIVLDAGHGGADGGAVSKTGIIEKDITLQMVLYLRDYLQEAGALVYLTRESDRDLASPDTDRLRSRKAEDLMRRIHLVKEKKADALISIHLNAIPSPKWSGAQTFYHPAKEENKRLAAFIQSELMKQLGNTKRLAKQKGDVYILNHSPVPTALVEVGFLSNPAEAELLSQPEYQKKVAVSIYLGILQYYTGKEPPPIVDQ</sequence>
<dbReference type="CDD" id="cd02696">
    <property type="entry name" value="MurNAc-LAA"/>
    <property type="match status" value="1"/>
</dbReference>
<evidence type="ECO:0000313" key="3">
    <source>
        <dbReference type="EMBL" id="MBH8595702.1"/>
    </source>
</evidence>
<keyword evidence="4" id="KW-1185">Reference proteome</keyword>
<keyword evidence="1 3" id="KW-0378">Hydrolase</keyword>
<dbReference type="InterPro" id="IPR014234">
    <property type="entry name" value="Spore_CwlD"/>
</dbReference>
<organism evidence="3 4">
    <name type="scientific">Thermoactinomyces intermedius</name>
    <dbReference type="NCBI Taxonomy" id="2024"/>
    <lineage>
        <taxon>Bacteria</taxon>
        <taxon>Bacillati</taxon>
        <taxon>Bacillota</taxon>
        <taxon>Bacilli</taxon>
        <taxon>Bacillales</taxon>
        <taxon>Thermoactinomycetaceae</taxon>
        <taxon>Thermoactinomyces</taxon>
    </lineage>
</organism>